<dbReference type="InterPro" id="IPR014710">
    <property type="entry name" value="RmlC-like_jellyroll"/>
</dbReference>
<dbReference type="InterPro" id="IPR013096">
    <property type="entry name" value="Cupin_2"/>
</dbReference>
<dbReference type="RefSeq" id="WP_087143186.1">
    <property type="nucleotide sequence ID" value="NZ_FUKI01000097.1"/>
</dbReference>
<dbReference type="Proteomes" id="UP000195667">
    <property type="component" value="Unassembled WGS sequence"/>
</dbReference>
<sequence>MQAEIRPMNLDAEFFTPELCYINELSNTVNNPDVSIARARIELGRTTRWHRLHGITERYVILQGEGLVEVGDLPAQKVVAGDVVLIPPECRQRIANIGRDDLIFLAICSPRFQQQAYEDIDE</sequence>
<evidence type="ECO:0000313" key="3">
    <source>
        <dbReference type="Proteomes" id="UP000195667"/>
    </source>
</evidence>
<organism evidence="2 3">
    <name type="scientific">Crenothrix polyspora</name>
    <dbReference type="NCBI Taxonomy" id="360316"/>
    <lineage>
        <taxon>Bacteria</taxon>
        <taxon>Pseudomonadati</taxon>
        <taxon>Pseudomonadota</taxon>
        <taxon>Gammaproteobacteria</taxon>
        <taxon>Methylococcales</taxon>
        <taxon>Crenotrichaceae</taxon>
        <taxon>Crenothrix</taxon>
    </lineage>
</organism>
<evidence type="ECO:0000313" key="2">
    <source>
        <dbReference type="EMBL" id="SJM91967.1"/>
    </source>
</evidence>
<dbReference type="InterPro" id="IPR011051">
    <property type="entry name" value="RmlC_Cupin_sf"/>
</dbReference>
<gene>
    <name evidence="2" type="ORF">CRENPOLYSF1_230010</name>
</gene>
<dbReference type="Pfam" id="PF07883">
    <property type="entry name" value="Cupin_2"/>
    <property type="match status" value="1"/>
</dbReference>
<dbReference type="Gene3D" id="2.60.120.10">
    <property type="entry name" value="Jelly Rolls"/>
    <property type="match status" value="1"/>
</dbReference>
<dbReference type="SUPFAM" id="SSF51182">
    <property type="entry name" value="RmlC-like cupins"/>
    <property type="match status" value="1"/>
</dbReference>
<dbReference type="PANTHER" id="PTHR36114">
    <property type="entry name" value="16.7 KDA PROTEIN IN WHIE LOCUS"/>
    <property type="match status" value="1"/>
</dbReference>
<name>A0A1R4H731_9GAMM</name>
<dbReference type="EMBL" id="FUKI01000097">
    <property type="protein sequence ID" value="SJM91967.1"/>
    <property type="molecule type" value="Genomic_DNA"/>
</dbReference>
<evidence type="ECO:0000259" key="1">
    <source>
        <dbReference type="Pfam" id="PF07883"/>
    </source>
</evidence>
<proteinExistence type="predicted"/>
<dbReference type="PANTHER" id="PTHR36114:SF8">
    <property type="entry name" value="CUPIN TYPE-1 DOMAIN-CONTAINING PROTEIN"/>
    <property type="match status" value="1"/>
</dbReference>
<accession>A0A1R4H731</accession>
<dbReference type="AlphaFoldDB" id="A0A1R4H731"/>
<reference evidence="3" key="1">
    <citation type="submission" date="2017-02" db="EMBL/GenBank/DDBJ databases">
        <authorList>
            <person name="Daims H."/>
        </authorList>
    </citation>
    <scope>NUCLEOTIDE SEQUENCE [LARGE SCALE GENOMIC DNA]</scope>
</reference>
<dbReference type="InterPro" id="IPR052044">
    <property type="entry name" value="PKS_Associated_Protein"/>
</dbReference>
<protein>
    <submittedName>
        <fullName evidence="2">Cupin domain-containing protein</fullName>
    </submittedName>
</protein>
<dbReference type="CDD" id="cd02214">
    <property type="entry name" value="cupin_MJ1618"/>
    <property type="match status" value="1"/>
</dbReference>
<keyword evidence="3" id="KW-1185">Reference proteome</keyword>
<feature type="domain" description="Cupin type-2" evidence="1">
    <location>
        <begin position="40"/>
        <end position="107"/>
    </location>
</feature>
<dbReference type="OrthoDB" id="7870362at2"/>